<dbReference type="Proteomes" id="UP001523566">
    <property type="component" value="Unassembled WGS sequence"/>
</dbReference>
<name>A0ABT1E9Q1_9FIRM</name>
<dbReference type="EMBL" id="JAMZFW010000011">
    <property type="protein sequence ID" value="MCP1102548.1"/>
    <property type="molecule type" value="Genomic_DNA"/>
</dbReference>
<dbReference type="Pfam" id="PF14286">
    <property type="entry name" value="DHHW"/>
    <property type="match status" value="1"/>
</dbReference>
<protein>
    <submittedName>
        <fullName evidence="2">DHHW family protein</fullName>
    </submittedName>
</protein>
<evidence type="ECO:0000313" key="2">
    <source>
        <dbReference type="EMBL" id="MCP1102548.1"/>
    </source>
</evidence>
<dbReference type="InterPro" id="IPR025945">
    <property type="entry name" value="DHHW"/>
</dbReference>
<keyword evidence="3" id="KW-1185">Reference proteome</keyword>
<reference evidence="2 3" key="1">
    <citation type="journal article" date="2022" name="Genome Biol. Evol.">
        <title>Host diet, physiology and behaviors set the stage for Lachnospiraceae cladogenesis.</title>
        <authorList>
            <person name="Vera-Ponce De Leon A."/>
            <person name="Schneider M."/>
            <person name="Jahnes B.C."/>
            <person name="Sadowski V."/>
            <person name="Camuy-Velez L.A."/>
            <person name="Duan J."/>
            <person name="Sabree Z.L."/>
        </authorList>
    </citation>
    <scope>NUCLEOTIDE SEQUENCE [LARGE SCALE GENOMIC DNA]</scope>
    <source>
        <strain evidence="2 3">PAL113</strain>
    </source>
</reference>
<sequence>MKKNHYQALLTVMLLIIILGFPLFSILIPDRKYSKAERRVLDTSPTFNLETWKDGSFGSNMESYLTDQFPGRDTLVYGNGLINRFLGNNLSQGVYNGKNGFLIQAFHIEDSTLSTKSTKAIQSFLAENNYANGYILLAPTASEILKDKLPKGAPVDSQEKWFEENTSQVSGENVTVVNLFEPFQSSEKDTLFYKTDHHWTTQGAYIGYQSLISAMFPDAEPIQWEEKEICTNFQGTLMSKSGYYSGKKDTISIYTLKNMDVNYIVDYVESQQKTATVYSSEGLEGDDPYEVFFGGNHSHIKITTDQKTDRKLIVFKDSYANSLIPFLIPYFSEIDVIDPRYYAGSVSQLMANSSYTDILFLYNIETYCEDNSLVQILSMEEE</sequence>
<keyword evidence="1" id="KW-0812">Transmembrane</keyword>
<evidence type="ECO:0000256" key="1">
    <source>
        <dbReference type="SAM" id="Phobius"/>
    </source>
</evidence>
<keyword evidence="1" id="KW-1133">Transmembrane helix</keyword>
<gene>
    <name evidence="2" type="ORF">NK125_08995</name>
</gene>
<evidence type="ECO:0000313" key="3">
    <source>
        <dbReference type="Proteomes" id="UP001523566"/>
    </source>
</evidence>
<accession>A0ABT1E9Q1</accession>
<dbReference type="RefSeq" id="WP_262066333.1">
    <property type="nucleotide sequence ID" value="NZ_JAMXOD010000011.1"/>
</dbReference>
<proteinExistence type="predicted"/>
<keyword evidence="1" id="KW-0472">Membrane</keyword>
<feature type="transmembrane region" description="Helical" evidence="1">
    <location>
        <begin position="6"/>
        <end position="28"/>
    </location>
</feature>
<organism evidence="2 3">
    <name type="scientific">Aequitasia blattaphilus</name>
    <dbReference type="NCBI Taxonomy" id="2949332"/>
    <lineage>
        <taxon>Bacteria</taxon>
        <taxon>Bacillati</taxon>
        <taxon>Bacillota</taxon>
        <taxon>Clostridia</taxon>
        <taxon>Lachnospirales</taxon>
        <taxon>Lachnospiraceae</taxon>
        <taxon>Aequitasia</taxon>
    </lineage>
</organism>
<comment type="caution">
    <text evidence="2">The sequence shown here is derived from an EMBL/GenBank/DDBJ whole genome shotgun (WGS) entry which is preliminary data.</text>
</comment>